<accession>A0ABW4P953</accession>
<proteinExistence type="predicted"/>
<dbReference type="Proteomes" id="UP001597286">
    <property type="component" value="Unassembled WGS sequence"/>
</dbReference>
<dbReference type="SUPFAM" id="SSF51905">
    <property type="entry name" value="FAD/NAD(P)-binding domain"/>
    <property type="match status" value="2"/>
</dbReference>
<keyword evidence="1" id="KW-0503">Monooxygenase</keyword>
<evidence type="ECO:0000313" key="2">
    <source>
        <dbReference type="Proteomes" id="UP001597286"/>
    </source>
</evidence>
<comment type="caution">
    <text evidence="1">The sequence shown here is derived from an EMBL/GenBank/DDBJ whole genome shotgun (WGS) entry which is preliminary data.</text>
</comment>
<name>A0ABW4P953_9NOCA</name>
<dbReference type="EC" id="1.14.13.-" evidence="1"/>
<dbReference type="RefSeq" id="WP_378487480.1">
    <property type="nucleotide sequence ID" value="NZ_JBHUFB010000020.1"/>
</dbReference>
<dbReference type="PRINTS" id="PR00469">
    <property type="entry name" value="PNDRDTASEII"/>
</dbReference>
<dbReference type="Pfam" id="PF13738">
    <property type="entry name" value="Pyr_redox_3"/>
    <property type="match status" value="1"/>
</dbReference>
<organism evidence="1 2">
    <name type="scientific">Rhodococcus gannanensis</name>
    <dbReference type="NCBI Taxonomy" id="1960308"/>
    <lineage>
        <taxon>Bacteria</taxon>
        <taxon>Bacillati</taxon>
        <taxon>Actinomycetota</taxon>
        <taxon>Actinomycetes</taxon>
        <taxon>Mycobacteriales</taxon>
        <taxon>Nocardiaceae</taxon>
        <taxon>Rhodococcus</taxon>
    </lineage>
</organism>
<dbReference type="InterPro" id="IPR036188">
    <property type="entry name" value="FAD/NAD-bd_sf"/>
</dbReference>
<sequence>MAVEWNDATMTTRVLVIGAGFAGLGMAAGLQAAGIDDFLVLERAADLGGVWRDNTYPGAACDVPSVLYSYSFARGDGWSAARARQPEILDHLRALARSFADHIEYGAEVVRGDWDEDAARWRVTTADGRTFEARILVAATGALNLPKRPRIPGADTFAGPALHTADWDDSVDLDGRRVAVVGTGASAAQLVPAIAARARTLDVYQRSPAWVLPPMGSAAPRLPRLARLAWYWRAEATAPAYAGSTVASALLRRRAMRHLQAQVSDPGLRQVLTPDHRIGCKRIVRSDDYLPAMARETTTVVTDPIDRIEPGGIVTSDGIARPADVLVYATGFRVAGSLAALPLTGRGGTTLQERWMRDGVRTHLGITVSGMPNLFLLSGPNTGLGHNSIVFMIESQIRYVLDAIRELDRVGAAALDVREDVQAASDAEVQGRLRRSVWSDGGCSSWYLDRGGRNHALWPGFSWRYRLRTRRVRLREHHLVGAG</sequence>
<dbReference type="InterPro" id="IPR051209">
    <property type="entry name" value="FAD-bind_Monooxygenase_sf"/>
</dbReference>
<dbReference type="PANTHER" id="PTHR42877:SF4">
    <property type="entry name" value="FAD_NAD(P)-BINDING DOMAIN-CONTAINING PROTEIN-RELATED"/>
    <property type="match status" value="1"/>
</dbReference>
<reference evidence="2" key="1">
    <citation type="journal article" date="2019" name="Int. J. Syst. Evol. Microbiol.">
        <title>The Global Catalogue of Microorganisms (GCM) 10K type strain sequencing project: providing services to taxonomists for standard genome sequencing and annotation.</title>
        <authorList>
            <consortium name="The Broad Institute Genomics Platform"/>
            <consortium name="The Broad Institute Genome Sequencing Center for Infectious Disease"/>
            <person name="Wu L."/>
            <person name="Ma J."/>
        </authorList>
    </citation>
    <scope>NUCLEOTIDE SEQUENCE [LARGE SCALE GENOMIC DNA]</scope>
    <source>
        <strain evidence="2">DT72</strain>
    </source>
</reference>
<gene>
    <name evidence="1" type="ORF">ACFSJG_22660</name>
</gene>
<dbReference type="GO" id="GO:0004497">
    <property type="term" value="F:monooxygenase activity"/>
    <property type="evidence" value="ECO:0007669"/>
    <property type="project" value="UniProtKB-KW"/>
</dbReference>
<dbReference type="Gene3D" id="3.50.50.60">
    <property type="entry name" value="FAD/NAD(P)-binding domain"/>
    <property type="match status" value="2"/>
</dbReference>
<keyword evidence="2" id="KW-1185">Reference proteome</keyword>
<protein>
    <submittedName>
        <fullName evidence="1">Flavin-containing monooxygenase</fullName>
        <ecNumber evidence="1">1.14.13.-</ecNumber>
    </submittedName>
</protein>
<dbReference type="EMBL" id="JBHUFB010000020">
    <property type="protein sequence ID" value="MFD1815030.1"/>
    <property type="molecule type" value="Genomic_DNA"/>
</dbReference>
<dbReference type="PANTHER" id="PTHR42877">
    <property type="entry name" value="L-ORNITHINE N(5)-MONOOXYGENASE-RELATED"/>
    <property type="match status" value="1"/>
</dbReference>
<evidence type="ECO:0000313" key="1">
    <source>
        <dbReference type="EMBL" id="MFD1815030.1"/>
    </source>
</evidence>
<keyword evidence="1" id="KW-0560">Oxidoreductase</keyword>